<keyword evidence="3" id="KW-0949">S-adenosyl-L-methionine</keyword>
<dbReference type="SFLD" id="SFLDG01384">
    <property type="entry name" value="thioether_bond_formation_requi"/>
    <property type="match status" value="1"/>
</dbReference>
<dbReference type="InterPro" id="IPR023867">
    <property type="entry name" value="Sulphatase_maturase_rSAM"/>
</dbReference>
<dbReference type="CDD" id="cd21120">
    <property type="entry name" value="SPASM_anSME"/>
    <property type="match status" value="1"/>
</dbReference>
<evidence type="ECO:0000256" key="5">
    <source>
        <dbReference type="ARBA" id="ARBA00023004"/>
    </source>
</evidence>
<organism evidence="9 10">
    <name type="scientific">Novosphingobium mangrovi</name>
    <name type="common">ex Hu et al. 2023</name>
    <dbReference type="NCBI Taxonomy" id="2930094"/>
    <lineage>
        <taxon>Bacteria</taxon>
        <taxon>Pseudomonadati</taxon>
        <taxon>Pseudomonadota</taxon>
        <taxon>Alphaproteobacteria</taxon>
        <taxon>Sphingomonadales</taxon>
        <taxon>Sphingomonadaceae</taxon>
        <taxon>Novosphingobium</taxon>
    </lineage>
</organism>
<keyword evidence="10" id="KW-1185">Reference proteome</keyword>
<dbReference type="InterPro" id="IPR034491">
    <property type="entry name" value="Anaerob_Ser_sulfatase-maturase"/>
</dbReference>
<gene>
    <name evidence="9" type="ORF">MTR65_12780</name>
</gene>
<dbReference type="InterPro" id="IPR047207">
    <property type="entry name" value="SPASM_anSME"/>
</dbReference>
<evidence type="ECO:0000256" key="6">
    <source>
        <dbReference type="ARBA" id="ARBA00023014"/>
    </source>
</evidence>
<evidence type="ECO:0000256" key="7">
    <source>
        <dbReference type="ARBA" id="ARBA00023601"/>
    </source>
</evidence>
<evidence type="ECO:0000256" key="4">
    <source>
        <dbReference type="ARBA" id="ARBA00022723"/>
    </source>
</evidence>
<dbReference type="Pfam" id="PF13186">
    <property type="entry name" value="SPASM"/>
    <property type="match status" value="1"/>
</dbReference>
<dbReference type="SUPFAM" id="SSF102114">
    <property type="entry name" value="Radical SAM enzymes"/>
    <property type="match status" value="1"/>
</dbReference>
<dbReference type="InterPro" id="IPR007197">
    <property type="entry name" value="rSAM"/>
</dbReference>
<reference evidence="9" key="1">
    <citation type="submission" date="2022-03" db="EMBL/GenBank/DDBJ databases">
        <title>Identification of a novel bacterium isolated from mangrove sediments.</title>
        <authorList>
            <person name="Pan X."/>
        </authorList>
    </citation>
    <scope>NUCLEOTIDE SEQUENCE</scope>
    <source>
        <strain evidence="9">B2637</strain>
    </source>
</reference>
<dbReference type="PROSITE" id="PS51918">
    <property type="entry name" value="RADICAL_SAM"/>
    <property type="match status" value="1"/>
</dbReference>
<dbReference type="RefSeq" id="WP_243800790.1">
    <property type="nucleotide sequence ID" value="NZ_JALHAT010000022.1"/>
</dbReference>
<dbReference type="PANTHER" id="PTHR43273:SF3">
    <property type="entry name" value="ANAEROBIC SULFATASE-MATURATING ENZYME HOMOLOG ASLB-RELATED"/>
    <property type="match status" value="1"/>
</dbReference>
<comment type="cofactor">
    <cofactor evidence="1">
        <name>[4Fe-4S] cluster</name>
        <dbReference type="ChEBI" id="CHEBI:49883"/>
    </cofactor>
</comment>
<evidence type="ECO:0000256" key="3">
    <source>
        <dbReference type="ARBA" id="ARBA00022691"/>
    </source>
</evidence>
<sequence length="428" mass="47721">MATVETPTGMGTGAARTAQFHLLAKPSGPACNLDCDYCFYLEKEALYERPAKRRMAPEVLDAYVRNVLASTPPEATPLFAWQGGEPTLQGLPFFREAVRLQKLYAAGRPVTNTLQTNGILIDEDWARFLAEERFLVGLSLDGPAEVHDRYRRYRSGAPSHHLVMAALERLQRHGVDYNVLTCVDRHSARQPQAIYDFLKAAGVEFIQFTPVVERMAGRDYAAQGFDLEGPGASPAHGKSPQVAPFAVLPEAWGDFLVGVFNRWRKADIGHIFVMNIEWALASYMGQPGAVCLHQKQCGHALASEYNGDVYSCDHYVYPDYRLGNLAEDSIADMVLSTRQQAFGEAKWRDLPGKCRSCAQLTLCWGGCPKHRFTRMRDGEAGLNYLCRGYERYFRHITPWLSAIAQRVMAGQPLDPIMAMSPAQVRALA</sequence>
<name>A0ABT0AED4_9SPHN</name>
<dbReference type="SFLD" id="SFLDG01067">
    <property type="entry name" value="SPASM/twitch_domain_containing"/>
    <property type="match status" value="1"/>
</dbReference>
<proteinExistence type="inferred from homology"/>
<evidence type="ECO:0000313" key="9">
    <source>
        <dbReference type="EMBL" id="MCJ1961562.1"/>
    </source>
</evidence>
<protein>
    <submittedName>
        <fullName evidence="9">Anaerobic sulfatase maturase</fullName>
    </submittedName>
</protein>
<dbReference type="NCBIfam" id="TIGR03942">
    <property type="entry name" value="sulfatase_rSAM"/>
    <property type="match status" value="1"/>
</dbReference>
<dbReference type="Pfam" id="PF04055">
    <property type="entry name" value="Radical_SAM"/>
    <property type="match status" value="1"/>
</dbReference>
<keyword evidence="4" id="KW-0479">Metal-binding</keyword>
<comment type="similarity">
    <text evidence="7">Belongs to the radical SAM superfamily. Anaerobic sulfatase-maturating enzyme family.</text>
</comment>
<dbReference type="InterPro" id="IPR023885">
    <property type="entry name" value="4Fe4S-binding_SPASM_dom"/>
</dbReference>
<evidence type="ECO:0000256" key="2">
    <source>
        <dbReference type="ARBA" id="ARBA00022485"/>
    </source>
</evidence>
<dbReference type="SFLD" id="SFLDS00029">
    <property type="entry name" value="Radical_SAM"/>
    <property type="match status" value="1"/>
</dbReference>
<dbReference type="SFLD" id="SFLDG01072">
    <property type="entry name" value="dehydrogenase_like"/>
    <property type="match status" value="1"/>
</dbReference>
<dbReference type="Gene3D" id="3.20.20.70">
    <property type="entry name" value="Aldolase class I"/>
    <property type="match status" value="1"/>
</dbReference>
<accession>A0ABT0AED4</accession>
<keyword evidence="2" id="KW-0004">4Fe-4S</keyword>
<evidence type="ECO:0000259" key="8">
    <source>
        <dbReference type="PROSITE" id="PS51918"/>
    </source>
</evidence>
<dbReference type="SFLD" id="SFLDG01386">
    <property type="entry name" value="main_SPASM_domain-containing"/>
    <property type="match status" value="1"/>
</dbReference>
<dbReference type="SFLD" id="SFLDF00285">
    <property type="entry name" value="anaerobic_Ser-type_sulfatase-m"/>
    <property type="match status" value="1"/>
</dbReference>
<keyword evidence="6" id="KW-0411">Iron-sulfur</keyword>
<dbReference type="NCBIfam" id="TIGR04085">
    <property type="entry name" value="rSAM_more_4Fe4S"/>
    <property type="match status" value="1"/>
</dbReference>
<dbReference type="InterPro" id="IPR013785">
    <property type="entry name" value="Aldolase_TIM"/>
</dbReference>
<feature type="domain" description="Radical SAM core" evidence="8">
    <location>
        <begin position="16"/>
        <end position="249"/>
    </location>
</feature>
<dbReference type="Proteomes" id="UP001162802">
    <property type="component" value="Unassembled WGS sequence"/>
</dbReference>
<dbReference type="CDD" id="cd01335">
    <property type="entry name" value="Radical_SAM"/>
    <property type="match status" value="1"/>
</dbReference>
<evidence type="ECO:0000256" key="1">
    <source>
        <dbReference type="ARBA" id="ARBA00001966"/>
    </source>
</evidence>
<dbReference type="InterPro" id="IPR058240">
    <property type="entry name" value="rSAM_sf"/>
</dbReference>
<evidence type="ECO:0000313" key="10">
    <source>
        <dbReference type="Proteomes" id="UP001162802"/>
    </source>
</evidence>
<keyword evidence="5" id="KW-0408">Iron</keyword>
<dbReference type="EMBL" id="JALHAT010000022">
    <property type="protein sequence ID" value="MCJ1961562.1"/>
    <property type="molecule type" value="Genomic_DNA"/>
</dbReference>
<comment type="caution">
    <text evidence="9">The sequence shown here is derived from an EMBL/GenBank/DDBJ whole genome shotgun (WGS) entry which is preliminary data.</text>
</comment>
<dbReference type="PANTHER" id="PTHR43273">
    <property type="entry name" value="ANAEROBIC SULFATASE-MATURATING ENZYME HOMOLOG ASLB-RELATED"/>
    <property type="match status" value="1"/>
</dbReference>